<evidence type="ECO:0000313" key="1">
    <source>
        <dbReference type="EMBL" id="CAA9889444.1"/>
    </source>
</evidence>
<keyword evidence="2" id="KW-1185">Reference proteome</keyword>
<dbReference type="AlphaFoldDB" id="A0A8S0W8R4"/>
<proteinExistence type="predicted"/>
<dbReference type="EMBL" id="CADCXN010000003">
    <property type="protein sequence ID" value="CAA9889444.1"/>
    <property type="molecule type" value="Genomic_DNA"/>
</dbReference>
<reference evidence="1 2" key="1">
    <citation type="submission" date="2020-02" db="EMBL/GenBank/DDBJ databases">
        <authorList>
            <person name="Hogendoorn C."/>
        </authorList>
    </citation>
    <scope>NUCLEOTIDE SEQUENCE [LARGE SCALE GENOMIC DNA]</scope>
    <source>
        <strain evidence="1">METHB21</strain>
    </source>
</reference>
<name>A0A8S0W8R4_9GAMM</name>
<dbReference type="Proteomes" id="UP000494216">
    <property type="component" value="Unassembled WGS sequence"/>
</dbReference>
<evidence type="ECO:0000313" key="2">
    <source>
        <dbReference type="Proteomes" id="UP000494216"/>
    </source>
</evidence>
<accession>A0A8S0W8R4</accession>
<organism evidence="1 2">
    <name type="scientific">Candidatus Methylobacter favarea</name>
    <dbReference type="NCBI Taxonomy" id="2707345"/>
    <lineage>
        <taxon>Bacteria</taxon>
        <taxon>Pseudomonadati</taxon>
        <taxon>Pseudomonadota</taxon>
        <taxon>Gammaproteobacteria</taxon>
        <taxon>Methylococcales</taxon>
        <taxon>Methylococcaceae</taxon>
        <taxon>Methylobacter</taxon>
    </lineage>
</organism>
<comment type="caution">
    <text evidence="1">The sequence shown here is derived from an EMBL/GenBank/DDBJ whole genome shotgun (WGS) entry which is preliminary data.</text>
</comment>
<protein>
    <submittedName>
        <fullName evidence="1">Uncharacterized protein</fullName>
    </submittedName>
</protein>
<gene>
    <name evidence="1" type="ORF">METHB2_1000014</name>
</gene>
<sequence>MVIEPSKPLTWDVHQQGTLSAKAAFDFIERLIKFEGRVKGVIMDVFANDDSASLTYSTEGSTKYTGDEIKTIVEKL</sequence>
<dbReference type="RefSeq" id="WP_174624461.1">
    <property type="nucleotide sequence ID" value="NZ_CADCXN010000003.1"/>
</dbReference>